<name>A0A497JJ25_9ARCH</name>
<dbReference type="SUPFAM" id="SSF55060">
    <property type="entry name" value="GHMP Kinase, C-terminal domain"/>
    <property type="match status" value="1"/>
</dbReference>
<evidence type="ECO:0000313" key="7">
    <source>
        <dbReference type="EMBL" id="RLG69881.1"/>
    </source>
</evidence>
<keyword evidence="5" id="KW-0175">Coiled coil</keyword>
<evidence type="ECO:0000256" key="5">
    <source>
        <dbReference type="SAM" id="Coils"/>
    </source>
</evidence>
<dbReference type="Gene3D" id="3.30.70.890">
    <property type="entry name" value="GHMP kinase, C-terminal domain"/>
    <property type="match status" value="1"/>
</dbReference>
<reference evidence="7 8" key="1">
    <citation type="submission" date="2018-06" db="EMBL/GenBank/DDBJ databases">
        <title>Extensive metabolic versatility and redundancy in microbially diverse, dynamic hydrothermal sediments.</title>
        <authorList>
            <person name="Dombrowski N."/>
            <person name="Teske A."/>
            <person name="Baker B.J."/>
        </authorList>
    </citation>
    <scope>NUCLEOTIDE SEQUENCE [LARGE SCALE GENOMIC DNA]</scope>
    <source>
        <strain evidence="7">B51_G17</strain>
    </source>
</reference>
<feature type="coiled-coil region" evidence="5">
    <location>
        <begin position="24"/>
        <end position="51"/>
    </location>
</feature>
<dbReference type="InterPro" id="IPR013750">
    <property type="entry name" value="GHMP_kinase_C_dom"/>
</dbReference>
<accession>A0A497JJ25</accession>
<keyword evidence="4" id="KW-0460">Magnesium</keyword>
<dbReference type="PANTHER" id="PTHR43290">
    <property type="entry name" value="MEVALONATE KINASE"/>
    <property type="match status" value="1"/>
</dbReference>
<dbReference type="PANTHER" id="PTHR43290:SF2">
    <property type="entry name" value="MEVALONATE KINASE"/>
    <property type="match status" value="1"/>
</dbReference>
<dbReference type="Pfam" id="PF08544">
    <property type="entry name" value="GHMP_kinases_C"/>
    <property type="match status" value="1"/>
</dbReference>
<dbReference type="GO" id="GO:0004496">
    <property type="term" value="F:mevalonate kinase activity"/>
    <property type="evidence" value="ECO:0007669"/>
    <property type="project" value="InterPro"/>
</dbReference>
<protein>
    <recommendedName>
        <fullName evidence="6">GHMP kinase C-terminal domain-containing protein</fullName>
    </recommendedName>
</protein>
<dbReference type="InterPro" id="IPR036554">
    <property type="entry name" value="GHMP_kinase_C_sf"/>
</dbReference>
<evidence type="ECO:0000256" key="2">
    <source>
        <dbReference type="ARBA" id="ARBA00022679"/>
    </source>
</evidence>
<keyword evidence="2" id="KW-0808">Transferase</keyword>
<dbReference type="GO" id="GO:0005829">
    <property type="term" value="C:cytosol"/>
    <property type="evidence" value="ECO:0007669"/>
    <property type="project" value="TreeGrafter"/>
</dbReference>
<evidence type="ECO:0000256" key="3">
    <source>
        <dbReference type="ARBA" id="ARBA00022777"/>
    </source>
</evidence>
<evidence type="ECO:0000256" key="1">
    <source>
        <dbReference type="ARBA" id="ARBA00022490"/>
    </source>
</evidence>
<keyword evidence="3" id="KW-0418">Kinase</keyword>
<sequence length="146" mass="16244">MKEKIQIKEPLYLLIINSKEKGITKEMVEKVRKFKEENEELFAEILKEAEEIALKGKEVLENGSNEKLIPLINRNQELLKQIGVSTPKIDMLVEKCLSLGLPAAKITGSGGGGCIFALCKNKEQLSLAEKFEEAYPIEIGGGKNEL</sequence>
<feature type="domain" description="GHMP kinase C-terminal" evidence="6">
    <location>
        <begin position="60"/>
        <end position="130"/>
    </location>
</feature>
<proteinExistence type="predicted"/>
<comment type="caution">
    <text evidence="7">The sequence shown here is derived from an EMBL/GenBank/DDBJ whole genome shotgun (WGS) entry which is preliminary data.</text>
</comment>
<dbReference type="GO" id="GO:0019287">
    <property type="term" value="P:isopentenyl diphosphate biosynthetic process, mevalonate pathway"/>
    <property type="evidence" value="ECO:0007669"/>
    <property type="project" value="TreeGrafter"/>
</dbReference>
<evidence type="ECO:0000256" key="4">
    <source>
        <dbReference type="ARBA" id="ARBA00022842"/>
    </source>
</evidence>
<gene>
    <name evidence="7" type="ORF">DRO04_02705</name>
</gene>
<evidence type="ECO:0000259" key="6">
    <source>
        <dbReference type="Pfam" id="PF08544"/>
    </source>
</evidence>
<dbReference type="GO" id="GO:0005524">
    <property type="term" value="F:ATP binding"/>
    <property type="evidence" value="ECO:0007669"/>
    <property type="project" value="InterPro"/>
</dbReference>
<organism evidence="7 8">
    <name type="scientific">Candidatus Iainarchaeum sp</name>
    <dbReference type="NCBI Taxonomy" id="3101447"/>
    <lineage>
        <taxon>Archaea</taxon>
        <taxon>Candidatus Iainarchaeota</taxon>
        <taxon>Candidatus Iainarchaeia</taxon>
        <taxon>Candidatus Iainarchaeales</taxon>
        <taxon>Candidatus Iainarchaeaceae</taxon>
        <taxon>Candidatus Iainarchaeum</taxon>
    </lineage>
</organism>
<dbReference type="EMBL" id="QMWP01000100">
    <property type="protein sequence ID" value="RLG69881.1"/>
    <property type="molecule type" value="Genomic_DNA"/>
</dbReference>
<evidence type="ECO:0000313" key="8">
    <source>
        <dbReference type="Proteomes" id="UP000278031"/>
    </source>
</evidence>
<dbReference type="Proteomes" id="UP000278031">
    <property type="component" value="Unassembled WGS sequence"/>
</dbReference>
<dbReference type="AlphaFoldDB" id="A0A497JJ25"/>
<keyword evidence="1" id="KW-0963">Cytoplasm</keyword>
<dbReference type="InterPro" id="IPR006205">
    <property type="entry name" value="Mev_gal_kin"/>
</dbReference>